<gene>
    <name evidence="2" type="ORF">CR513_22411</name>
</gene>
<dbReference type="EMBL" id="QJKJ01004203">
    <property type="protein sequence ID" value="RDX95108.1"/>
    <property type="molecule type" value="Genomic_DNA"/>
</dbReference>
<dbReference type="Proteomes" id="UP000257109">
    <property type="component" value="Unassembled WGS sequence"/>
</dbReference>
<dbReference type="OrthoDB" id="997224at2759"/>
<proteinExistence type="predicted"/>
<evidence type="ECO:0000256" key="1">
    <source>
        <dbReference type="SAM" id="MobiDB-lite"/>
    </source>
</evidence>
<accession>A0A371GX19</accession>
<dbReference type="AlphaFoldDB" id="A0A371GX19"/>
<comment type="caution">
    <text evidence="2">The sequence shown here is derived from an EMBL/GenBank/DDBJ whole genome shotgun (WGS) entry which is preliminary data.</text>
</comment>
<sequence length="190" mass="21229">MGSEETNVPSKPSRRRDSDVGRESAHAWPQHRSPSPPPCVRVTEKETIVRGNNSNNEINVSMSSDAQYCYYLLEAMPQPGPTWSTTGPSVLAQPTPTPPIEGLDSNMTTQKLDPPFVENVVMENYSKGLSYESEFMDAIDLSGCCPDDWLIIPTMEQDFGDIVLSQISFSNQHKASIAPFHFKFVEMEWV</sequence>
<feature type="compositionally biased region" description="Basic and acidic residues" evidence="1">
    <location>
        <begin position="15"/>
        <end position="25"/>
    </location>
</feature>
<feature type="non-terminal residue" evidence="2">
    <location>
        <position position="1"/>
    </location>
</feature>
<protein>
    <submittedName>
        <fullName evidence="2">Uncharacterized protein</fullName>
    </submittedName>
</protein>
<name>A0A371GX19_MUCPR</name>
<feature type="region of interest" description="Disordered" evidence="1">
    <location>
        <begin position="1"/>
        <end position="40"/>
    </location>
</feature>
<feature type="compositionally biased region" description="Polar residues" evidence="1">
    <location>
        <begin position="1"/>
        <end position="10"/>
    </location>
</feature>
<evidence type="ECO:0000313" key="3">
    <source>
        <dbReference type="Proteomes" id="UP000257109"/>
    </source>
</evidence>
<keyword evidence="3" id="KW-1185">Reference proteome</keyword>
<evidence type="ECO:0000313" key="2">
    <source>
        <dbReference type="EMBL" id="RDX95108.1"/>
    </source>
</evidence>
<reference evidence="2" key="1">
    <citation type="submission" date="2018-05" db="EMBL/GenBank/DDBJ databases">
        <title>Draft genome of Mucuna pruriens seed.</title>
        <authorList>
            <person name="Nnadi N.E."/>
            <person name="Vos R."/>
            <person name="Hasami M.H."/>
            <person name="Devisetty U.K."/>
            <person name="Aguiy J.C."/>
        </authorList>
    </citation>
    <scope>NUCLEOTIDE SEQUENCE [LARGE SCALE GENOMIC DNA]</scope>
    <source>
        <strain evidence="2">JCA_2017</strain>
    </source>
</reference>
<organism evidence="2 3">
    <name type="scientific">Mucuna pruriens</name>
    <name type="common">Velvet bean</name>
    <name type="synonym">Dolichos pruriens</name>
    <dbReference type="NCBI Taxonomy" id="157652"/>
    <lineage>
        <taxon>Eukaryota</taxon>
        <taxon>Viridiplantae</taxon>
        <taxon>Streptophyta</taxon>
        <taxon>Embryophyta</taxon>
        <taxon>Tracheophyta</taxon>
        <taxon>Spermatophyta</taxon>
        <taxon>Magnoliopsida</taxon>
        <taxon>eudicotyledons</taxon>
        <taxon>Gunneridae</taxon>
        <taxon>Pentapetalae</taxon>
        <taxon>rosids</taxon>
        <taxon>fabids</taxon>
        <taxon>Fabales</taxon>
        <taxon>Fabaceae</taxon>
        <taxon>Papilionoideae</taxon>
        <taxon>50 kb inversion clade</taxon>
        <taxon>NPAAA clade</taxon>
        <taxon>indigoferoid/millettioid clade</taxon>
        <taxon>Phaseoleae</taxon>
        <taxon>Mucuna</taxon>
    </lineage>
</organism>